<dbReference type="GO" id="GO:0008854">
    <property type="term" value="F:exodeoxyribonuclease V activity"/>
    <property type="evidence" value="ECO:0007669"/>
    <property type="project" value="UniProtKB-EC"/>
</dbReference>
<dbReference type="CDD" id="cd17933">
    <property type="entry name" value="DEXSc_RecD-like"/>
    <property type="match status" value="1"/>
</dbReference>
<dbReference type="Pfam" id="PF23139">
    <property type="entry name" value="OB_YrrC"/>
    <property type="match status" value="1"/>
</dbReference>
<dbReference type="InterPro" id="IPR041451">
    <property type="entry name" value="RecD2_SH13"/>
</dbReference>
<dbReference type="Pfam" id="PF13538">
    <property type="entry name" value="UvrD_C_2"/>
    <property type="match status" value="1"/>
</dbReference>
<dbReference type="GO" id="GO:0003677">
    <property type="term" value="F:DNA binding"/>
    <property type="evidence" value="ECO:0007669"/>
    <property type="project" value="InterPro"/>
</dbReference>
<dbReference type="Gene3D" id="1.10.150.20">
    <property type="entry name" value="5' to 3' exonuclease, C-terminal subdomain"/>
    <property type="match status" value="1"/>
</dbReference>
<keyword evidence="1" id="KW-0547">Nucleotide-binding</keyword>
<dbReference type="InterPro" id="IPR010994">
    <property type="entry name" value="RuvA_2-like"/>
</dbReference>
<dbReference type="AlphaFoldDB" id="A0A7W7YLG7"/>
<keyword evidence="2" id="KW-0067">ATP-binding</keyword>
<sequence length="724" mass="80283">MNRDANPAPTETLHGLVERVVYHTEDTGYCILKVIPQGRREAVSLIGKSPRVVAGEQFEAQGRWEATREYGQQFKADTLKLTRPDSSEGIEKYLGSGLIEGIGPAYAKRLVKKFGKGIFEIIENESSKLEGVEGIGKKRRQEIRESWMKQKSVHNIMLFLHQNGISSSRALRIHKTYGEEALSVLTTNPYRLAQDIHGIGFKTADSIAHQMGVAKDAPERLRAGLLHVLETAASSGHCCLPEGRVMEQTAQLLGAADSLLQPEVETLITASQLERHALNGQSFLYLPYLRAAEQSIARSIATLVSFPPAYPRMDVEAAMAKAAQDTGKVLAESQQRAVKEALKNRCLIITGGPGVGKTTILRTILTVLRDQKVKMVLAAPTGRAAKRLNESTGLEAKTLHRLLEYQGLGNWGRHNGHPLTGDLFVVDECSMLDAPLMAQFLSALPAGAHLLLVGDADQLPSVGPGMVLNDLISSGKVPCVQLTEIFRQAATSRIITSAHEINRGCVPDLKPQRESDFFFLETQSPEETRDLIVQLAHQRLPAKYKFDPIQDIQVLTPMNRHWLGTRSLNESLQSALNPAHEMKYELERFQTTYRVGDKVIQTHNNYDKEVFNGDIGHIVTIETDPLKLSVRFEGDRLVDYEPGELDELQLAYALTIHKSQGSEFPCVIIPVSTQHYVLLERSLIYTAVTRAKKLVVLVGDPRALSMAVGRQESRKRWTGLKELL</sequence>
<dbReference type="SUPFAM" id="SSF52540">
    <property type="entry name" value="P-loop containing nucleoside triphosphate hydrolases"/>
    <property type="match status" value="2"/>
</dbReference>
<dbReference type="GO" id="GO:0017116">
    <property type="term" value="F:single-stranded DNA helicase activity"/>
    <property type="evidence" value="ECO:0007669"/>
    <property type="project" value="TreeGrafter"/>
</dbReference>
<dbReference type="GO" id="GO:0043139">
    <property type="term" value="F:5'-3' DNA helicase activity"/>
    <property type="evidence" value="ECO:0007669"/>
    <property type="project" value="InterPro"/>
</dbReference>
<dbReference type="InterPro" id="IPR050534">
    <property type="entry name" value="Coronavir_polyprotein_1ab"/>
</dbReference>
<gene>
    <name evidence="4" type="ORF">HNQ64_002689</name>
</gene>
<dbReference type="CDD" id="cd18809">
    <property type="entry name" value="SF1_C_RecD"/>
    <property type="match status" value="1"/>
</dbReference>
<dbReference type="InterPro" id="IPR006345">
    <property type="entry name" value="RecD2"/>
</dbReference>
<dbReference type="Gene3D" id="3.40.50.300">
    <property type="entry name" value="P-loop containing nucleotide triphosphate hydrolases"/>
    <property type="match status" value="2"/>
</dbReference>
<dbReference type="InterPro" id="IPR027785">
    <property type="entry name" value="UvrD-like_helicase_C"/>
</dbReference>
<dbReference type="Pfam" id="PF14520">
    <property type="entry name" value="HHH_5"/>
    <property type="match status" value="1"/>
</dbReference>
<dbReference type="GO" id="GO:0005524">
    <property type="term" value="F:ATP binding"/>
    <property type="evidence" value="ECO:0007669"/>
    <property type="project" value="UniProtKB-KW"/>
</dbReference>
<dbReference type="Gene3D" id="2.30.30.940">
    <property type="match status" value="1"/>
</dbReference>
<dbReference type="PANTHER" id="PTHR43788:SF6">
    <property type="entry name" value="DNA HELICASE B"/>
    <property type="match status" value="1"/>
</dbReference>
<evidence type="ECO:0000256" key="1">
    <source>
        <dbReference type="ARBA" id="ARBA00022741"/>
    </source>
</evidence>
<dbReference type="InterPro" id="IPR055446">
    <property type="entry name" value="RecD2_N_OB"/>
</dbReference>
<evidence type="ECO:0000313" key="4">
    <source>
        <dbReference type="EMBL" id="MBB5038426.1"/>
    </source>
</evidence>
<dbReference type="Pfam" id="PF18335">
    <property type="entry name" value="SH3_13"/>
    <property type="match status" value="1"/>
</dbReference>
<feature type="domain" description="AAA+ ATPase" evidence="3">
    <location>
        <begin position="343"/>
        <end position="556"/>
    </location>
</feature>
<name>A0A7W7YLG7_9BACT</name>
<dbReference type="RefSeq" id="WP_184209243.1">
    <property type="nucleotide sequence ID" value="NZ_JACHIF010000005.1"/>
</dbReference>
<dbReference type="GO" id="GO:0006310">
    <property type="term" value="P:DNA recombination"/>
    <property type="evidence" value="ECO:0007669"/>
    <property type="project" value="InterPro"/>
</dbReference>
<keyword evidence="4" id="KW-0378">Hydrolase</keyword>
<dbReference type="HAMAP" id="MF_01488">
    <property type="entry name" value="RecD2"/>
    <property type="match status" value="1"/>
</dbReference>
<dbReference type="InterPro" id="IPR003593">
    <property type="entry name" value="AAA+_ATPase"/>
</dbReference>
<dbReference type="Pfam" id="PF14490">
    <property type="entry name" value="HHH_RecD2"/>
    <property type="match status" value="1"/>
</dbReference>
<evidence type="ECO:0000259" key="3">
    <source>
        <dbReference type="SMART" id="SM00382"/>
    </source>
</evidence>
<dbReference type="Pfam" id="PF13245">
    <property type="entry name" value="AAA_19"/>
    <property type="match status" value="1"/>
</dbReference>
<dbReference type="PANTHER" id="PTHR43788">
    <property type="entry name" value="DNA2/NAM7 HELICASE FAMILY MEMBER"/>
    <property type="match status" value="1"/>
</dbReference>
<reference evidence="4 5" key="1">
    <citation type="submission" date="2020-08" db="EMBL/GenBank/DDBJ databases">
        <title>Genomic Encyclopedia of Type Strains, Phase IV (KMG-IV): sequencing the most valuable type-strain genomes for metagenomic binning, comparative biology and taxonomic classification.</title>
        <authorList>
            <person name="Goeker M."/>
        </authorList>
    </citation>
    <scope>NUCLEOTIDE SEQUENCE [LARGE SCALE GENOMIC DNA]</scope>
    <source>
        <strain evidence="4 5">DSM 12251</strain>
    </source>
</reference>
<dbReference type="InterPro" id="IPR027417">
    <property type="entry name" value="P-loop_NTPase"/>
</dbReference>
<dbReference type="GO" id="GO:0009338">
    <property type="term" value="C:exodeoxyribonuclease V complex"/>
    <property type="evidence" value="ECO:0007669"/>
    <property type="project" value="TreeGrafter"/>
</dbReference>
<dbReference type="EMBL" id="JACHIF010000005">
    <property type="protein sequence ID" value="MBB5038426.1"/>
    <property type="molecule type" value="Genomic_DNA"/>
</dbReference>
<evidence type="ECO:0000313" key="5">
    <source>
        <dbReference type="Proteomes" id="UP000534294"/>
    </source>
</evidence>
<accession>A0A7W7YLG7</accession>
<evidence type="ECO:0000256" key="2">
    <source>
        <dbReference type="ARBA" id="ARBA00022840"/>
    </source>
</evidence>
<dbReference type="InterPro" id="IPR029493">
    <property type="entry name" value="RecD2-like_HHH"/>
</dbReference>
<proteinExistence type="inferred from homology"/>
<keyword evidence="5" id="KW-1185">Reference proteome</keyword>
<dbReference type="EC" id="3.1.11.5" evidence="4"/>
<dbReference type="Gene3D" id="1.10.10.2220">
    <property type="match status" value="1"/>
</dbReference>
<protein>
    <submittedName>
        <fullName evidence="4">Exodeoxyribonuclease V alpha subunit</fullName>
        <ecNumber evidence="4">3.1.11.5</ecNumber>
    </submittedName>
</protein>
<organism evidence="4 5">
    <name type="scientific">Prosthecobacter dejongeii</name>
    <dbReference type="NCBI Taxonomy" id="48465"/>
    <lineage>
        <taxon>Bacteria</taxon>
        <taxon>Pseudomonadati</taxon>
        <taxon>Verrucomicrobiota</taxon>
        <taxon>Verrucomicrobiia</taxon>
        <taxon>Verrucomicrobiales</taxon>
        <taxon>Verrucomicrobiaceae</taxon>
        <taxon>Prosthecobacter</taxon>
    </lineage>
</organism>
<dbReference type="NCBIfam" id="TIGR01448">
    <property type="entry name" value="recD_rel"/>
    <property type="match status" value="1"/>
</dbReference>
<dbReference type="Proteomes" id="UP000534294">
    <property type="component" value="Unassembled WGS sequence"/>
</dbReference>
<dbReference type="SUPFAM" id="SSF47781">
    <property type="entry name" value="RuvA domain 2-like"/>
    <property type="match status" value="1"/>
</dbReference>
<dbReference type="SMART" id="SM00382">
    <property type="entry name" value="AAA"/>
    <property type="match status" value="1"/>
</dbReference>
<comment type="caution">
    <text evidence="4">The sequence shown here is derived from an EMBL/GenBank/DDBJ whole genome shotgun (WGS) entry which is preliminary data.</text>
</comment>